<evidence type="ECO:0000256" key="2">
    <source>
        <dbReference type="ARBA" id="ARBA00022527"/>
    </source>
</evidence>
<keyword evidence="2 8" id="KW-0723">Serine/threonine-protein kinase</keyword>
<evidence type="ECO:0000256" key="1">
    <source>
        <dbReference type="ARBA" id="ARBA00008832"/>
    </source>
</evidence>
<proteinExistence type="inferred from homology"/>
<dbReference type="GO" id="GO:0004674">
    <property type="term" value="F:protein serine/threonine kinase activity"/>
    <property type="evidence" value="ECO:0007669"/>
    <property type="project" value="UniProtKB-KW"/>
</dbReference>
<dbReference type="InterPro" id="IPR011009">
    <property type="entry name" value="Kinase-like_dom_sf"/>
</dbReference>
<keyword evidence="11" id="KW-1185">Reference proteome</keyword>
<evidence type="ECO:0000313" key="11">
    <source>
        <dbReference type="Proteomes" id="UP001177003"/>
    </source>
</evidence>
<comment type="similarity">
    <text evidence="1">Belongs to the protein kinase superfamily. CMGC Ser/Thr protein kinase family. MAP kinase subfamily.</text>
</comment>
<organism evidence="10 11">
    <name type="scientific">Lactuca saligna</name>
    <name type="common">Willowleaf lettuce</name>
    <dbReference type="NCBI Taxonomy" id="75948"/>
    <lineage>
        <taxon>Eukaryota</taxon>
        <taxon>Viridiplantae</taxon>
        <taxon>Streptophyta</taxon>
        <taxon>Embryophyta</taxon>
        <taxon>Tracheophyta</taxon>
        <taxon>Spermatophyta</taxon>
        <taxon>Magnoliopsida</taxon>
        <taxon>eudicotyledons</taxon>
        <taxon>Gunneridae</taxon>
        <taxon>Pentapetalae</taxon>
        <taxon>asterids</taxon>
        <taxon>campanulids</taxon>
        <taxon>Asterales</taxon>
        <taxon>Asteraceae</taxon>
        <taxon>Cichorioideae</taxon>
        <taxon>Cichorieae</taxon>
        <taxon>Lactucinae</taxon>
        <taxon>Lactuca</taxon>
    </lineage>
</organism>
<dbReference type="SUPFAM" id="SSF56112">
    <property type="entry name" value="Protein kinase-like (PK-like)"/>
    <property type="match status" value="1"/>
</dbReference>
<protein>
    <recommendedName>
        <fullName evidence="9">Protein kinase domain-containing protein</fullName>
    </recommendedName>
</protein>
<dbReference type="Proteomes" id="UP001177003">
    <property type="component" value="Chromosome 5"/>
</dbReference>
<dbReference type="PANTHER" id="PTHR24055">
    <property type="entry name" value="MITOGEN-ACTIVATED PROTEIN KINASE"/>
    <property type="match status" value="1"/>
</dbReference>
<keyword evidence="3" id="KW-0808">Transferase</keyword>
<dbReference type="EMBL" id="OX465081">
    <property type="protein sequence ID" value="CAI9287818.1"/>
    <property type="molecule type" value="Genomic_DNA"/>
</dbReference>
<dbReference type="AlphaFoldDB" id="A0AA36E9Q8"/>
<dbReference type="InterPro" id="IPR050117">
    <property type="entry name" value="MAPK"/>
</dbReference>
<evidence type="ECO:0000256" key="4">
    <source>
        <dbReference type="ARBA" id="ARBA00022741"/>
    </source>
</evidence>
<accession>A0AA36E9Q8</accession>
<dbReference type="GO" id="GO:0005524">
    <property type="term" value="F:ATP binding"/>
    <property type="evidence" value="ECO:0007669"/>
    <property type="project" value="UniProtKB-UniRule"/>
</dbReference>
<sequence>MEQYKRLKEIGRGSFGVVYAALNKLTGEVVAIKKLNLKYPSVEECTNLIEVKALGKMNHPNILSLKGVFKVNHIMYLVFEYMQCSLFQLMRVKTFSEDEIKNLCFQIFQGLAYMHANGYFHRDMKPDNLLLSKNVIKIADLGQARETNGKQPYTDYVTTRWYRAPEVFLHSSVYDPAVDMWAMGAIMAELFIRRPLFRGDSGGEVLYKICRVIGSPTESKWSEGLQLARNMNYRFPDHPGMPLASLLPSASSEALCLIATLLSWNPCLRPTAMEALEHPFFDSCNHVTPHVTPAIHLNQDLPWKQALLKQTRSSKSCAQLV</sequence>
<evidence type="ECO:0000259" key="9">
    <source>
        <dbReference type="PROSITE" id="PS50011"/>
    </source>
</evidence>
<feature type="domain" description="Protein kinase" evidence="9">
    <location>
        <begin position="4"/>
        <end position="281"/>
    </location>
</feature>
<evidence type="ECO:0000256" key="6">
    <source>
        <dbReference type="ARBA" id="ARBA00022840"/>
    </source>
</evidence>
<keyword evidence="5" id="KW-0418">Kinase</keyword>
<dbReference type="Gene3D" id="1.10.510.10">
    <property type="entry name" value="Transferase(Phosphotransferase) domain 1"/>
    <property type="match status" value="1"/>
</dbReference>
<gene>
    <name evidence="10" type="ORF">LSALG_LOCUS27158</name>
</gene>
<keyword evidence="6 7" id="KW-0067">ATP-binding</keyword>
<dbReference type="Gene3D" id="3.30.200.20">
    <property type="entry name" value="Phosphorylase Kinase, domain 1"/>
    <property type="match status" value="1"/>
</dbReference>
<evidence type="ECO:0000256" key="5">
    <source>
        <dbReference type="ARBA" id="ARBA00022777"/>
    </source>
</evidence>
<dbReference type="InterPro" id="IPR008271">
    <property type="entry name" value="Ser/Thr_kinase_AS"/>
</dbReference>
<reference evidence="10" key="1">
    <citation type="submission" date="2023-04" db="EMBL/GenBank/DDBJ databases">
        <authorList>
            <person name="Vijverberg K."/>
            <person name="Xiong W."/>
            <person name="Schranz E."/>
        </authorList>
    </citation>
    <scope>NUCLEOTIDE SEQUENCE</scope>
</reference>
<dbReference type="InterPro" id="IPR000719">
    <property type="entry name" value="Prot_kinase_dom"/>
</dbReference>
<dbReference type="FunFam" id="1.10.510.10:FF:000624">
    <property type="entry name" value="Mitogen-activated protein kinase"/>
    <property type="match status" value="1"/>
</dbReference>
<dbReference type="Pfam" id="PF00069">
    <property type="entry name" value="Pkinase"/>
    <property type="match status" value="1"/>
</dbReference>
<keyword evidence="4 7" id="KW-0547">Nucleotide-binding</keyword>
<dbReference type="InterPro" id="IPR017441">
    <property type="entry name" value="Protein_kinase_ATP_BS"/>
</dbReference>
<name>A0AA36E9Q8_LACSI</name>
<evidence type="ECO:0000256" key="7">
    <source>
        <dbReference type="PROSITE-ProRule" id="PRU10141"/>
    </source>
</evidence>
<evidence type="ECO:0000313" key="10">
    <source>
        <dbReference type="EMBL" id="CAI9287818.1"/>
    </source>
</evidence>
<dbReference type="PROSITE" id="PS00108">
    <property type="entry name" value="PROTEIN_KINASE_ST"/>
    <property type="match status" value="1"/>
</dbReference>
<dbReference type="SMART" id="SM00220">
    <property type="entry name" value="S_TKc"/>
    <property type="match status" value="1"/>
</dbReference>
<evidence type="ECO:0000256" key="3">
    <source>
        <dbReference type="ARBA" id="ARBA00022679"/>
    </source>
</evidence>
<feature type="binding site" evidence="7">
    <location>
        <position position="34"/>
    </location>
    <ligand>
        <name>ATP</name>
        <dbReference type="ChEBI" id="CHEBI:30616"/>
    </ligand>
</feature>
<dbReference type="PROSITE" id="PS50011">
    <property type="entry name" value="PROTEIN_KINASE_DOM"/>
    <property type="match status" value="1"/>
</dbReference>
<dbReference type="CDD" id="cd07830">
    <property type="entry name" value="STKc_MAK_like"/>
    <property type="match status" value="1"/>
</dbReference>
<evidence type="ECO:0000256" key="8">
    <source>
        <dbReference type="RuleBase" id="RU000304"/>
    </source>
</evidence>
<dbReference type="PROSITE" id="PS00107">
    <property type="entry name" value="PROTEIN_KINASE_ATP"/>
    <property type="match status" value="1"/>
</dbReference>